<dbReference type="Proteomes" id="UP000249417">
    <property type="component" value="Unassembled WGS sequence"/>
</dbReference>
<keyword evidence="8" id="KW-0966">Cell projection</keyword>
<comment type="function">
    <text evidence="5 6">Structural component of flagellum, the bacterial motility apparatus. Part of the rod structure of flagellar basal body.</text>
</comment>
<evidence type="ECO:0000259" key="7">
    <source>
        <dbReference type="Pfam" id="PF00460"/>
    </source>
</evidence>
<comment type="caution">
    <text evidence="8">The sequence shown here is derived from an EMBL/GenBank/DDBJ whole genome shotgun (WGS) entry which is preliminary data.</text>
</comment>
<evidence type="ECO:0000256" key="4">
    <source>
        <dbReference type="ARBA" id="ARBA00023143"/>
    </source>
</evidence>
<accession>A0A2W5PMS2</accession>
<sequence length="136" mass="15493">MGFLESVLTEMIDQKMRYSSQRVSVLAQNIANVDTPGFKAKDLQAPDFNQMLEENQRLRMSRTNAAHLATTSNLTAPYYAVKPRQDTYETKPNGNNVTLEEEMMHLSTTSFDHQLALNLHESVDKRYKMVLGLPVN</sequence>
<comment type="subcellular location">
    <subcellularLocation>
        <location evidence="1 6">Bacterial flagellum basal body</location>
    </subcellularLocation>
</comment>
<evidence type="ECO:0000256" key="1">
    <source>
        <dbReference type="ARBA" id="ARBA00004117"/>
    </source>
</evidence>
<proteinExistence type="inferred from homology"/>
<keyword evidence="4 6" id="KW-0975">Bacterial flagellum</keyword>
<dbReference type="AlphaFoldDB" id="A0A2W5PMS2"/>
<reference evidence="8 9" key="1">
    <citation type="submission" date="2017-08" db="EMBL/GenBank/DDBJ databases">
        <title>Infants hospitalized years apart are colonized by the same room-sourced microbial strains.</title>
        <authorList>
            <person name="Brooks B."/>
            <person name="Olm M.R."/>
            <person name="Firek B.A."/>
            <person name="Baker R."/>
            <person name="Thomas B.C."/>
            <person name="Morowitz M.J."/>
            <person name="Banfield J.F."/>
        </authorList>
    </citation>
    <scope>NUCLEOTIDE SEQUENCE [LARGE SCALE GENOMIC DNA]</scope>
    <source>
        <strain evidence="8">S2_005_002_R2_29</strain>
    </source>
</reference>
<comment type="similarity">
    <text evidence="2 6">Belongs to the flagella basal body rod proteins family.</text>
</comment>
<evidence type="ECO:0000256" key="3">
    <source>
        <dbReference type="ARBA" id="ARBA00014376"/>
    </source>
</evidence>
<name>A0A2W5PMS2_9BACT</name>
<organism evidence="8 9">
    <name type="scientific">Micavibrio aeruginosavorus</name>
    <dbReference type="NCBI Taxonomy" id="349221"/>
    <lineage>
        <taxon>Bacteria</taxon>
        <taxon>Pseudomonadati</taxon>
        <taxon>Bdellovibrionota</taxon>
        <taxon>Bdellovibrionia</taxon>
        <taxon>Bdellovibrionales</taxon>
        <taxon>Pseudobdellovibrionaceae</taxon>
        <taxon>Micavibrio</taxon>
    </lineage>
</organism>
<dbReference type="InterPro" id="IPR001444">
    <property type="entry name" value="Flag_bb_rod_N"/>
</dbReference>
<protein>
    <recommendedName>
        <fullName evidence="3 6">Flagellar basal body rod protein FlgB</fullName>
    </recommendedName>
</protein>
<dbReference type="GO" id="GO:0030694">
    <property type="term" value="C:bacterial-type flagellum basal body, rod"/>
    <property type="evidence" value="ECO:0007669"/>
    <property type="project" value="InterPro"/>
</dbReference>
<keyword evidence="8" id="KW-0282">Flagellum</keyword>
<evidence type="ECO:0000313" key="9">
    <source>
        <dbReference type="Proteomes" id="UP000249417"/>
    </source>
</evidence>
<dbReference type="PIRSF" id="PIRSF002889">
    <property type="entry name" value="Rod_FlgB"/>
    <property type="match status" value="1"/>
</dbReference>
<dbReference type="InterPro" id="IPR006300">
    <property type="entry name" value="FlgB"/>
</dbReference>
<feature type="domain" description="Flagellar basal body rod protein N-terminal" evidence="7">
    <location>
        <begin position="20"/>
        <end position="39"/>
    </location>
</feature>
<dbReference type="EMBL" id="QFQB01000035">
    <property type="protein sequence ID" value="PZQ45957.1"/>
    <property type="molecule type" value="Genomic_DNA"/>
</dbReference>
<keyword evidence="8" id="KW-0969">Cilium</keyword>
<evidence type="ECO:0000256" key="5">
    <source>
        <dbReference type="ARBA" id="ARBA00024934"/>
    </source>
</evidence>
<dbReference type="Pfam" id="PF00460">
    <property type="entry name" value="Flg_bb_rod"/>
    <property type="match status" value="1"/>
</dbReference>
<dbReference type="GO" id="GO:0071973">
    <property type="term" value="P:bacterial-type flagellum-dependent cell motility"/>
    <property type="evidence" value="ECO:0007669"/>
    <property type="project" value="InterPro"/>
</dbReference>
<comment type="subunit">
    <text evidence="6">The basal body constitutes a major portion of the flagellar organelle and consists of a number of rings mounted on a central rod.</text>
</comment>
<evidence type="ECO:0000256" key="6">
    <source>
        <dbReference type="PIRNR" id="PIRNR002889"/>
    </source>
</evidence>
<evidence type="ECO:0000313" key="8">
    <source>
        <dbReference type="EMBL" id="PZQ45957.1"/>
    </source>
</evidence>
<evidence type="ECO:0000256" key="2">
    <source>
        <dbReference type="ARBA" id="ARBA00009677"/>
    </source>
</evidence>
<dbReference type="NCBIfam" id="TIGR01396">
    <property type="entry name" value="FlgB"/>
    <property type="match status" value="1"/>
</dbReference>
<gene>
    <name evidence="8" type="primary">flgB</name>
    <name evidence="8" type="ORF">DI551_06030</name>
</gene>